<protein>
    <recommendedName>
        <fullName evidence="1">RNA-directed DNA polymerase</fullName>
        <ecNumber evidence="1">2.7.7.49</ecNumber>
    </recommendedName>
</protein>
<keyword evidence="13" id="KW-0239">DNA-directed DNA polymerase</keyword>
<dbReference type="GO" id="GO:0003677">
    <property type="term" value="F:DNA binding"/>
    <property type="evidence" value="ECO:0007669"/>
    <property type="project" value="UniProtKB-KW"/>
</dbReference>
<evidence type="ECO:0000259" key="19">
    <source>
        <dbReference type="PROSITE" id="PS50994"/>
    </source>
</evidence>
<dbReference type="EC" id="2.7.7.49" evidence="1"/>
<dbReference type="SMART" id="SM00343">
    <property type="entry name" value="ZnF_C2HC"/>
    <property type="match status" value="2"/>
</dbReference>
<dbReference type="CDD" id="cd01647">
    <property type="entry name" value="RT_LTR"/>
    <property type="match status" value="1"/>
</dbReference>
<evidence type="ECO:0000256" key="12">
    <source>
        <dbReference type="ARBA" id="ARBA00022918"/>
    </source>
</evidence>
<dbReference type="PANTHER" id="PTHR37984">
    <property type="entry name" value="PROTEIN CBG26694"/>
    <property type="match status" value="1"/>
</dbReference>
<dbReference type="Gene3D" id="4.10.60.10">
    <property type="entry name" value="Zinc finger, CCHC-type"/>
    <property type="match status" value="1"/>
</dbReference>
<dbReference type="InterPro" id="IPR036397">
    <property type="entry name" value="RNaseH_sf"/>
</dbReference>
<keyword evidence="8" id="KW-0255">Endonuclease</keyword>
<keyword evidence="4" id="KW-0548">Nucleotidyltransferase</keyword>
<dbReference type="InterPro" id="IPR000477">
    <property type="entry name" value="RT_dom"/>
</dbReference>
<evidence type="ECO:0000256" key="10">
    <source>
        <dbReference type="ARBA" id="ARBA00022842"/>
    </source>
</evidence>
<dbReference type="Proteomes" id="UP000075243">
    <property type="component" value="Unassembled WGS sequence"/>
</dbReference>
<evidence type="ECO:0000256" key="16">
    <source>
        <dbReference type="PROSITE-ProRule" id="PRU00047"/>
    </source>
</evidence>
<evidence type="ECO:0000256" key="6">
    <source>
        <dbReference type="ARBA" id="ARBA00022723"/>
    </source>
</evidence>
<keyword evidence="7" id="KW-0064">Aspartyl protease</keyword>
<sequence length="1113" mass="126249">MLTARGVVVDWECFRRMFLEKYFPESVRHAKEAEFMRLHQGGMTFSEYAMRFEHLTRFYSQGIAEAWKCRKFAEGLKYELKRVVVPMAITEFPALVEKAKVVERLEGGNRGVKISKGLAGSKKGGNQRKLYDRPQPQQGGPVIRQPSGAAGGGGQGGSATLRCYRCGGPHLIKDCPHTESRCFRCQQMGHVSFNCPTRNRLERSTQRGDAGDRPTTAGRVFALTGAEALTSSDLVKGKGRAAGKDVVFLFDSGASHSFISYACVAMLGVPVCDLGLRLLVSTPASTSIVASELCVGCPIVVNWKKYKVNLICLPLVDIDIILGMDWLSANRILIDCANRRLIFPQEEDELLISASQAESLLRDGAECCLLLAAMNVETERVIAEIDVVRDFAEVFPDEVPGLPPTREMEFSIDLVPGVGPVSVAPYRMAPAELVELKGQLEDLLEKQLVRPSVSPWGAPVLLVKKKDGGSRLCVDYRQLNKLTIKNKYPLPRIDDLMDQLKGASIFSKIDLRSGYHQIRVKDGDIPKIAFRISFVGLVGYYRRFIEGFSKIVAPLTQLTRKEQPFIWTDACERSFEELKRRLTTSPVLVLPDSGEPFDVYCDASHQGLGCVLMQHRKVVAYASRQLKNHERNYPTHDLELAAVVFALKIWRHYLYGAQFSVFSDHKSLKYLFNQKELNMRQRRWMEFLKDYEFQFKGRIFLPQDAELKRAVLEEGHKSRLSIHPGMTKMYQDLKKTFWWSGMKREIVEYVAACLTCQKAKVEHQKPSGLMQQIEIPEWKWDNITMDFIVGLPRSTRNSDAIWVVVDRLTKCAHFLPVNIKWSLEKLMQLYVREIVRLHGVPSSIISDRDLRFTSRFWQSLHEALGTKLKLSSAYHPQTNGQSKRTIQSLEDLLRACVLDHLGSWEEVLPLVEFTYNNSFHASIGMAPFEALYGRRCRTPLCWYQDGELVVVGPELILQTTEKVKMIQERMKTTQSRQKSYADKRQKPLEFAEGEHVFLKVTPTSGVGRVLRERKLTPRFVGPHQIIQRVGPVAYRLALPPSLSNLHDVFHVSQLRKYIHDPSHVVELDDVQVKENLTFEKLPVAVVDHKLKELRGKSIALVKILWDAATGKAT</sequence>
<dbReference type="GO" id="GO:0003887">
    <property type="term" value="F:DNA-directed DNA polymerase activity"/>
    <property type="evidence" value="ECO:0007669"/>
    <property type="project" value="UniProtKB-KW"/>
</dbReference>
<dbReference type="InterPro" id="IPR050951">
    <property type="entry name" value="Retrovirus_Pol_polyprotein"/>
</dbReference>
<keyword evidence="16" id="KW-0862">Zinc</keyword>
<evidence type="ECO:0000313" key="20">
    <source>
        <dbReference type="EMBL" id="KYP46418.1"/>
    </source>
</evidence>
<dbReference type="InterPro" id="IPR056924">
    <property type="entry name" value="SH3_Tf2-1"/>
</dbReference>
<evidence type="ECO:0000256" key="3">
    <source>
        <dbReference type="ARBA" id="ARBA00022679"/>
    </source>
</evidence>
<organism evidence="20 21">
    <name type="scientific">Cajanus cajan</name>
    <name type="common">Pigeon pea</name>
    <name type="synonym">Cajanus indicus</name>
    <dbReference type="NCBI Taxonomy" id="3821"/>
    <lineage>
        <taxon>Eukaryota</taxon>
        <taxon>Viridiplantae</taxon>
        <taxon>Streptophyta</taxon>
        <taxon>Embryophyta</taxon>
        <taxon>Tracheophyta</taxon>
        <taxon>Spermatophyta</taxon>
        <taxon>Magnoliopsida</taxon>
        <taxon>eudicotyledons</taxon>
        <taxon>Gunneridae</taxon>
        <taxon>Pentapetalae</taxon>
        <taxon>rosids</taxon>
        <taxon>fabids</taxon>
        <taxon>Fabales</taxon>
        <taxon>Fabaceae</taxon>
        <taxon>Papilionoideae</taxon>
        <taxon>50 kb inversion clade</taxon>
        <taxon>NPAAA clade</taxon>
        <taxon>indigoferoid/millettioid clade</taxon>
        <taxon>Phaseoleae</taxon>
        <taxon>Cajanus</taxon>
    </lineage>
</organism>
<keyword evidence="10" id="KW-0460">Magnesium</keyword>
<keyword evidence="21" id="KW-1185">Reference proteome</keyword>
<dbReference type="PANTHER" id="PTHR37984:SF5">
    <property type="entry name" value="PROTEIN NYNRIN-LIKE"/>
    <property type="match status" value="1"/>
</dbReference>
<dbReference type="PROSITE" id="PS50994">
    <property type="entry name" value="INTEGRASE"/>
    <property type="match status" value="1"/>
</dbReference>
<dbReference type="Gramene" id="C.cajan_30772.t">
    <property type="protein sequence ID" value="C.cajan_30772.t"/>
    <property type="gene ID" value="C.cajan_30772"/>
</dbReference>
<dbReference type="CDD" id="cd00303">
    <property type="entry name" value="retropepsin_like"/>
    <property type="match status" value="1"/>
</dbReference>
<feature type="region of interest" description="Disordered" evidence="17">
    <location>
        <begin position="113"/>
        <end position="154"/>
    </location>
</feature>
<dbReference type="SUPFAM" id="SSF53098">
    <property type="entry name" value="Ribonuclease H-like"/>
    <property type="match status" value="1"/>
</dbReference>
<dbReference type="GO" id="GO:0006508">
    <property type="term" value="P:proteolysis"/>
    <property type="evidence" value="ECO:0007669"/>
    <property type="project" value="UniProtKB-KW"/>
</dbReference>
<dbReference type="CDD" id="cd09274">
    <property type="entry name" value="RNase_HI_RT_Ty3"/>
    <property type="match status" value="1"/>
</dbReference>
<keyword evidence="12" id="KW-0695">RNA-directed DNA polymerase</keyword>
<dbReference type="AlphaFoldDB" id="A0A151RV44"/>
<evidence type="ECO:0000256" key="8">
    <source>
        <dbReference type="ARBA" id="ARBA00022759"/>
    </source>
</evidence>
<evidence type="ECO:0000259" key="18">
    <source>
        <dbReference type="PROSITE" id="PS50158"/>
    </source>
</evidence>
<dbReference type="GO" id="GO:0008270">
    <property type="term" value="F:zinc ion binding"/>
    <property type="evidence" value="ECO:0007669"/>
    <property type="project" value="UniProtKB-KW"/>
</dbReference>
<dbReference type="Pfam" id="PF00098">
    <property type="entry name" value="zf-CCHC"/>
    <property type="match status" value="1"/>
</dbReference>
<feature type="domain" description="Integrase catalytic" evidence="19">
    <location>
        <begin position="772"/>
        <end position="935"/>
    </location>
</feature>
<keyword evidence="11" id="KW-0229">DNA integration</keyword>
<dbReference type="Gene3D" id="3.30.420.10">
    <property type="entry name" value="Ribonuclease H-like superfamily/Ribonuclease H"/>
    <property type="match status" value="1"/>
</dbReference>
<evidence type="ECO:0000256" key="5">
    <source>
        <dbReference type="ARBA" id="ARBA00022722"/>
    </source>
</evidence>
<dbReference type="OMA" id="CWATAGR"/>
<evidence type="ECO:0000256" key="4">
    <source>
        <dbReference type="ARBA" id="ARBA00022695"/>
    </source>
</evidence>
<dbReference type="InterPro" id="IPR005162">
    <property type="entry name" value="Retrotrans_gag_dom"/>
</dbReference>
<dbReference type="Gene3D" id="1.10.340.70">
    <property type="match status" value="1"/>
</dbReference>
<evidence type="ECO:0000256" key="17">
    <source>
        <dbReference type="SAM" id="MobiDB-lite"/>
    </source>
</evidence>
<evidence type="ECO:0000256" key="2">
    <source>
        <dbReference type="ARBA" id="ARBA00022670"/>
    </source>
</evidence>
<dbReference type="Gene3D" id="3.30.70.270">
    <property type="match status" value="1"/>
</dbReference>
<dbReference type="InterPro" id="IPR001878">
    <property type="entry name" value="Znf_CCHC"/>
</dbReference>
<evidence type="ECO:0000256" key="15">
    <source>
        <dbReference type="ARBA" id="ARBA00023172"/>
    </source>
</evidence>
<dbReference type="Gene3D" id="3.10.10.10">
    <property type="entry name" value="HIV Type 1 Reverse Transcriptase, subunit A, domain 1"/>
    <property type="match status" value="1"/>
</dbReference>
<evidence type="ECO:0000256" key="7">
    <source>
        <dbReference type="ARBA" id="ARBA00022750"/>
    </source>
</evidence>
<dbReference type="FunFam" id="3.10.20.370:FF:000001">
    <property type="entry name" value="Retrovirus-related Pol polyprotein from transposon 17.6-like protein"/>
    <property type="match status" value="1"/>
</dbReference>
<proteinExistence type="predicted"/>
<keyword evidence="15" id="KW-0233">DNA recombination</keyword>
<dbReference type="FunFam" id="3.30.70.270:FF:000020">
    <property type="entry name" value="Transposon Tf2-6 polyprotein-like Protein"/>
    <property type="match status" value="1"/>
</dbReference>
<dbReference type="SUPFAM" id="SSF56672">
    <property type="entry name" value="DNA/RNA polymerases"/>
    <property type="match status" value="1"/>
</dbReference>
<dbReference type="InterPro" id="IPR001584">
    <property type="entry name" value="Integrase_cat-core"/>
</dbReference>
<dbReference type="GO" id="GO:0004190">
    <property type="term" value="F:aspartic-type endopeptidase activity"/>
    <property type="evidence" value="ECO:0007669"/>
    <property type="project" value="UniProtKB-KW"/>
</dbReference>
<evidence type="ECO:0000256" key="13">
    <source>
        <dbReference type="ARBA" id="ARBA00022932"/>
    </source>
</evidence>
<dbReference type="SUPFAM" id="SSF57756">
    <property type="entry name" value="Retrovirus zinc finger-like domains"/>
    <property type="match status" value="1"/>
</dbReference>
<keyword evidence="5" id="KW-0540">Nuclease</keyword>
<dbReference type="PROSITE" id="PS50158">
    <property type="entry name" value="ZF_CCHC"/>
    <property type="match status" value="1"/>
</dbReference>
<evidence type="ECO:0000256" key="14">
    <source>
        <dbReference type="ARBA" id="ARBA00023125"/>
    </source>
</evidence>
<dbReference type="GO" id="GO:0004519">
    <property type="term" value="F:endonuclease activity"/>
    <property type="evidence" value="ECO:0007669"/>
    <property type="project" value="UniProtKB-KW"/>
</dbReference>
<dbReference type="Pfam" id="PF08284">
    <property type="entry name" value="RVP_2"/>
    <property type="match status" value="1"/>
</dbReference>
<evidence type="ECO:0000256" key="11">
    <source>
        <dbReference type="ARBA" id="ARBA00022908"/>
    </source>
</evidence>
<dbReference type="Pfam" id="PF17917">
    <property type="entry name" value="RT_RNaseH"/>
    <property type="match status" value="1"/>
</dbReference>
<keyword evidence="14" id="KW-0238">DNA-binding</keyword>
<dbReference type="GO" id="GO:0003964">
    <property type="term" value="F:RNA-directed DNA polymerase activity"/>
    <property type="evidence" value="ECO:0007669"/>
    <property type="project" value="UniProtKB-KW"/>
</dbReference>
<dbReference type="GO" id="GO:0006310">
    <property type="term" value="P:DNA recombination"/>
    <property type="evidence" value="ECO:0007669"/>
    <property type="project" value="UniProtKB-KW"/>
</dbReference>
<dbReference type="GO" id="GO:0015074">
    <property type="term" value="P:DNA integration"/>
    <property type="evidence" value="ECO:0007669"/>
    <property type="project" value="UniProtKB-KW"/>
</dbReference>
<dbReference type="InterPro" id="IPR012337">
    <property type="entry name" value="RNaseH-like_sf"/>
</dbReference>
<dbReference type="EMBL" id="KQ483559">
    <property type="protein sequence ID" value="KYP46418.1"/>
    <property type="molecule type" value="Genomic_DNA"/>
</dbReference>
<keyword evidence="16" id="KW-0863">Zinc-finger</keyword>
<dbReference type="InterPro" id="IPR036875">
    <property type="entry name" value="Znf_CCHC_sf"/>
</dbReference>
<evidence type="ECO:0000256" key="1">
    <source>
        <dbReference type="ARBA" id="ARBA00012493"/>
    </source>
</evidence>
<dbReference type="Gene3D" id="2.40.70.10">
    <property type="entry name" value="Acid Proteases"/>
    <property type="match status" value="1"/>
</dbReference>
<accession>A0A151RV44</accession>
<dbReference type="InterPro" id="IPR041373">
    <property type="entry name" value="RT_RNaseH"/>
</dbReference>
<dbReference type="InterPro" id="IPR021109">
    <property type="entry name" value="Peptidase_aspartic_dom_sf"/>
</dbReference>
<dbReference type="Pfam" id="PF03732">
    <property type="entry name" value="Retrotrans_gag"/>
    <property type="match status" value="1"/>
</dbReference>
<dbReference type="Pfam" id="PF24626">
    <property type="entry name" value="SH3_Tf2-1"/>
    <property type="match status" value="1"/>
</dbReference>
<dbReference type="Pfam" id="PF00078">
    <property type="entry name" value="RVT_1"/>
    <property type="match status" value="1"/>
</dbReference>
<feature type="domain" description="CCHC-type" evidence="18">
    <location>
        <begin position="181"/>
        <end position="196"/>
    </location>
</feature>
<evidence type="ECO:0000256" key="9">
    <source>
        <dbReference type="ARBA" id="ARBA00022801"/>
    </source>
</evidence>
<keyword evidence="6" id="KW-0479">Metal-binding</keyword>
<keyword evidence="2" id="KW-0645">Protease</keyword>
<dbReference type="InterPro" id="IPR041588">
    <property type="entry name" value="Integrase_H2C2"/>
</dbReference>
<gene>
    <name evidence="20" type="ORF">KK1_031994</name>
</gene>
<dbReference type="InterPro" id="IPR043128">
    <property type="entry name" value="Rev_trsase/Diguanyl_cyclase"/>
</dbReference>
<name>A0A151RV44_CAJCA</name>
<dbReference type="InterPro" id="IPR043502">
    <property type="entry name" value="DNA/RNA_pol_sf"/>
</dbReference>
<dbReference type="SUPFAM" id="SSF50630">
    <property type="entry name" value="Acid proteases"/>
    <property type="match status" value="1"/>
</dbReference>
<keyword evidence="3" id="KW-0808">Transferase</keyword>
<keyword evidence="9" id="KW-0378">Hydrolase</keyword>
<evidence type="ECO:0000313" key="21">
    <source>
        <dbReference type="Proteomes" id="UP000075243"/>
    </source>
</evidence>
<reference evidence="20" key="1">
    <citation type="journal article" date="2012" name="Nat. Biotechnol.">
        <title>Draft genome sequence of pigeonpea (Cajanus cajan), an orphan legume crop of resource-poor farmers.</title>
        <authorList>
            <person name="Varshney R.K."/>
            <person name="Chen W."/>
            <person name="Li Y."/>
            <person name="Bharti A.K."/>
            <person name="Saxena R.K."/>
            <person name="Schlueter J.A."/>
            <person name="Donoghue M.T."/>
            <person name="Azam S."/>
            <person name="Fan G."/>
            <person name="Whaley A.M."/>
            <person name="Farmer A.D."/>
            <person name="Sheridan J."/>
            <person name="Iwata A."/>
            <person name="Tuteja R."/>
            <person name="Penmetsa R.V."/>
            <person name="Wu W."/>
            <person name="Upadhyaya H.D."/>
            <person name="Yang S.P."/>
            <person name="Shah T."/>
            <person name="Saxena K.B."/>
            <person name="Michael T."/>
            <person name="McCombie W.R."/>
            <person name="Yang B."/>
            <person name="Zhang G."/>
            <person name="Yang H."/>
            <person name="Wang J."/>
            <person name="Spillane C."/>
            <person name="Cook D.R."/>
            <person name="May G.D."/>
            <person name="Xu X."/>
            <person name="Jackson S.A."/>
        </authorList>
    </citation>
    <scope>NUCLEOTIDE SEQUENCE [LARGE SCALE GENOMIC DNA]</scope>
</reference>
<dbReference type="Gene3D" id="3.10.20.370">
    <property type="match status" value="1"/>
</dbReference>
<dbReference type="Pfam" id="PF17921">
    <property type="entry name" value="Integrase_H2C2"/>
    <property type="match status" value="1"/>
</dbReference>